<dbReference type="Proteomes" id="UP000006695">
    <property type="component" value="Chromosome"/>
</dbReference>
<feature type="transmembrane region" description="Helical" evidence="6">
    <location>
        <begin position="7"/>
        <end position="27"/>
    </location>
</feature>
<accession>A5GEV8</accession>
<evidence type="ECO:0008006" key="9">
    <source>
        <dbReference type="Google" id="ProtNLM"/>
    </source>
</evidence>
<feature type="transmembrane region" description="Helical" evidence="6">
    <location>
        <begin position="308"/>
        <end position="341"/>
    </location>
</feature>
<dbReference type="HOGENOM" id="CLU_031275_8_0_7"/>
<dbReference type="PANTHER" id="PTHR21716">
    <property type="entry name" value="TRANSMEMBRANE PROTEIN"/>
    <property type="match status" value="1"/>
</dbReference>
<evidence type="ECO:0000313" key="8">
    <source>
        <dbReference type="Proteomes" id="UP000006695"/>
    </source>
</evidence>
<feature type="transmembrane region" description="Helical" evidence="6">
    <location>
        <begin position="33"/>
        <end position="51"/>
    </location>
</feature>
<dbReference type="STRING" id="351605.Gura_1773"/>
<organism evidence="7 8">
    <name type="scientific">Geotalea uraniireducens (strain Rf4)</name>
    <name type="common">Geobacter uraniireducens</name>
    <dbReference type="NCBI Taxonomy" id="351605"/>
    <lineage>
        <taxon>Bacteria</taxon>
        <taxon>Pseudomonadati</taxon>
        <taxon>Thermodesulfobacteriota</taxon>
        <taxon>Desulfuromonadia</taxon>
        <taxon>Geobacterales</taxon>
        <taxon>Geobacteraceae</taxon>
        <taxon>Geotalea</taxon>
    </lineage>
</organism>
<evidence type="ECO:0000256" key="2">
    <source>
        <dbReference type="ARBA" id="ARBA00009773"/>
    </source>
</evidence>
<feature type="transmembrane region" description="Helical" evidence="6">
    <location>
        <begin position="58"/>
        <end position="80"/>
    </location>
</feature>
<evidence type="ECO:0000256" key="6">
    <source>
        <dbReference type="SAM" id="Phobius"/>
    </source>
</evidence>
<dbReference type="EMBL" id="CP000698">
    <property type="protein sequence ID" value="ABQ25963.1"/>
    <property type="molecule type" value="Genomic_DNA"/>
</dbReference>
<feature type="transmembrane region" description="Helical" evidence="6">
    <location>
        <begin position="155"/>
        <end position="175"/>
    </location>
</feature>
<gene>
    <name evidence="7" type="ordered locus">Gura_1773</name>
</gene>
<proteinExistence type="inferred from homology"/>
<sequence>MNNKEKFLAVLAGLLCIGAIILVYFSVTIFLPVFIALILTYILNPLVVMLVKRGMNRTVAIIAVFCFLVLLAMLTGFLFISSLKAEFSTVQINLPEYAGRLYGYIPGEVKTYLDIETPAKAYQHLNAALEELRGISFNLFKETFAVVTRAFSSTLAFILAVLGYFITPIYLYYFLSDLSEMKSGMLDLIPERHRDRLRERVGEVNEVLSAFVCGQLSVCAILAVLYSIGLYVIGIDLAVLIGTLAGALFIIPYFGTILGIIFSMTMALLKFHDFLHPLLCLGWFALVQAAEGGIITPKIVGDKVGLHPIITILALLIGGQLFGIFGMLLAVPVTAVLNVFFRSLLDYYRRTAYYKGA</sequence>
<dbReference type="OrthoDB" id="5792512at2"/>
<feature type="transmembrane region" description="Helical" evidence="6">
    <location>
        <begin position="239"/>
        <end position="262"/>
    </location>
</feature>
<feature type="transmembrane region" description="Helical" evidence="6">
    <location>
        <begin position="274"/>
        <end position="296"/>
    </location>
</feature>
<evidence type="ECO:0000256" key="4">
    <source>
        <dbReference type="ARBA" id="ARBA00022989"/>
    </source>
</evidence>
<keyword evidence="4 6" id="KW-1133">Transmembrane helix</keyword>
<keyword evidence="3 6" id="KW-0812">Transmembrane</keyword>
<reference evidence="7 8" key="1">
    <citation type="submission" date="2007-05" db="EMBL/GenBank/DDBJ databases">
        <title>Complete sequence of Geobacter uraniireducens Rf4.</title>
        <authorList>
            <consortium name="US DOE Joint Genome Institute"/>
            <person name="Copeland A."/>
            <person name="Lucas S."/>
            <person name="Lapidus A."/>
            <person name="Barry K."/>
            <person name="Detter J.C."/>
            <person name="Glavina del Rio T."/>
            <person name="Hammon N."/>
            <person name="Israni S."/>
            <person name="Dalin E."/>
            <person name="Tice H."/>
            <person name="Pitluck S."/>
            <person name="Chertkov O."/>
            <person name="Brettin T."/>
            <person name="Bruce D."/>
            <person name="Han C."/>
            <person name="Schmutz J."/>
            <person name="Larimer F."/>
            <person name="Land M."/>
            <person name="Hauser L."/>
            <person name="Kyrpides N."/>
            <person name="Mikhailova N."/>
            <person name="Shelobolina E."/>
            <person name="Aklujkar M."/>
            <person name="Lovley D."/>
            <person name="Richardson P."/>
        </authorList>
    </citation>
    <scope>NUCLEOTIDE SEQUENCE [LARGE SCALE GENOMIC DNA]</scope>
    <source>
        <strain evidence="7 8">Rf4</strain>
    </source>
</reference>
<dbReference type="GO" id="GO:0055085">
    <property type="term" value="P:transmembrane transport"/>
    <property type="evidence" value="ECO:0007669"/>
    <property type="project" value="TreeGrafter"/>
</dbReference>
<evidence type="ECO:0000256" key="1">
    <source>
        <dbReference type="ARBA" id="ARBA00004141"/>
    </source>
</evidence>
<dbReference type="PANTHER" id="PTHR21716:SF64">
    <property type="entry name" value="AI-2 TRANSPORT PROTEIN TQSA"/>
    <property type="match status" value="1"/>
</dbReference>
<evidence type="ECO:0000256" key="3">
    <source>
        <dbReference type="ARBA" id="ARBA00022692"/>
    </source>
</evidence>
<keyword evidence="8" id="KW-1185">Reference proteome</keyword>
<dbReference type="AlphaFoldDB" id="A5GEV8"/>
<dbReference type="InterPro" id="IPR002549">
    <property type="entry name" value="AI-2E-like"/>
</dbReference>
<evidence type="ECO:0000256" key="5">
    <source>
        <dbReference type="ARBA" id="ARBA00023136"/>
    </source>
</evidence>
<feature type="transmembrane region" description="Helical" evidence="6">
    <location>
        <begin position="207"/>
        <end position="233"/>
    </location>
</feature>
<name>A5GEV8_GEOUR</name>
<comment type="similarity">
    <text evidence="2">Belongs to the autoinducer-2 exporter (AI-2E) (TC 2.A.86) family.</text>
</comment>
<dbReference type="RefSeq" id="WP_011938669.1">
    <property type="nucleotide sequence ID" value="NC_009483.1"/>
</dbReference>
<protein>
    <recommendedName>
        <fullName evidence="9">AI-2E family transporter</fullName>
    </recommendedName>
</protein>
<keyword evidence="5 6" id="KW-0472">Membrane</keyword>
<comment type="subcellular location">
    <subcellularLocation>
        <location evidence="1">Membrane</location>
        <topology evidence="1">Multi-pass membrane protein</topology>
    </subcellularLocation>
</comment>
<dbReference type="Pfam" id="PF01594">
    <property type="entry name" value="AI-2E_transport"/>
    <property type="match status" value="1"/>
</dbReference>
<evidence type="ECO:0000313" key="7">
    <source>
        <dbReference type="EMBL" id="ABQ25963.1"/>
    </source>
</evidence>
<dbReference type="GO" id="GO:0016020">
    <property type="term" value="C:membrane"/>
    <property type="evidence" value="ECO:0007669"/>
    <property type="project" value="UniProtKB-SubCell"/>
</dbReference>
<dbReference type="KEGG" id="gur:Gura_1773"/>